<gene>
    <name evidence="5" type="ORF">GWI33_002608</name>
</gene>
<dbReference type="Gene3D" id="3.15.10.30">
    <property type="entry name" value="Haemolymph juvenile hormone binding protein"/>
    <property type="match status" value="1"/>
</dbReference>
<dbReference type="OrthoDB" id="8183816at2759"/>
<accession>A0A834IR19</accession>
<dbReference type="InterPro" id="IPR038606">
    <property type="entry name" value="To_sf"/>
</dbReference>
<name>A0A834IR19_RHYFE</name>
<dbReference type="GO" id="GO:0007623">
    <property type="term" value="P:circadian rhythm"/>
    <property type="evidence" value="ECO:0007669"/>
    <property type="project" value="UniProtKB-ARBA"/>
</dbReference>
<keyword evidence="1 4" id="KW-0732">Signal</keyword>
<evidence type="ECO:0000313" key="5">
    <source>
        <dbReference type="EMBL" id="KAF7282505.1"/>
    </source>
</evidence>
<dbReference type="SMART" id="SM00700">
    <property type="entry name" value="JHBP"/>
    <property type="match status" value="1"/>
</dbReference>
<evidence type="ECO:0000256" key="4">
    <source>
        <dbReference type="SAM" id="SignalP"/>
    </source>
</evidence>
<dbReference type="Pfam" id="PF06585">
    <property type="entry name" value="JHBP"/>
    <property type="match status" value="1"/>
</dbReference>
<protein>
    <submittedName>
        <fullName evidence="5">Uncharacterized protein</fullName>
    </submittedName>
</protein>
<dbReference type="GO" id="GO:0005615">
    <property type="term" value="C:extracellular space"/>
    <property type="evidence" value="ECO:0007669"/>
    <property type="project" value="TreeGrafter"/>
</dbReference>
<keyword evidence="2" id="KW-0090">Biological rhythms</keyword>
<dbReference type="Proteomes" id="UP000625711">
    <property type="component" value="Unassembled WGS sequence"/>
</dbReference>
<dbReference type="FunFam" id="3.15.10.30:FF:000001">
    <property type="entry name" value="Takeout-like protein 1"/>
    <property type="match status" value="1"/>
</dbReference>
<dbReference type="EMBL" id="JAACXV010000171">
    <property type="protein sequence ID" value="KAF7282505.1"/>
    <property type="molecule type" value="Genomic_DNA"/>
</dbReference>
<sequence length="252" mass="28597">MAYGWMFTVFVLIGVDNIQGQVDLDDYFKNCKPDNSESFDDCLKDGLNGLRAYFKTGLPDYGVEPFDPFFASEVHQKRRGPFFDYKLVLHNVTESGWTNAEVTKIKTDPTKNQIQVTQSFPDKRLKGWYEIEGTFLGTKVKSSGGWNLALFNYSQTLTVSRKSSGSFGNLLDSTPIKVKCNLHSCQKLELHIENLAGGRRIIETVLDRIINVAWPPGFYLLSPLINDLVGTAFTEIFTKDFQSFPFDRVFGR</sequence>
<feature type="signal peptide" evidence="4">
    <location>
        <begin position="1"/>
        <end position="20"/>
    </location>
</feature>
<dbReference type="AlphaFoldDB" id="A0A834IR19"/>
<comment type="similarity">
    <text evidence="3">Belongs to the TO family.</text>
</comment>
<evidence type="ECO:0000313" key="6">
    <source>
        <dbReference type="Proteomes" id="UP000625711"/>
    </source>
</evidence>
<reference evidence="5" key="1">
    <citation type="submission" date="2020-08" db="EMBL/GenBank/DDBJ databases">
        <title>Genome sequencing and assembly of the red palm weevil Rhynchophorus ferrugineus.</title>
        <authorList>
            <person name="Dias G.B."/>
            <person name="Bergman C.M."/>
            <person name="Manee M."/>
        </authorList>
    </citation>
    <scope>NUCLEOTIDE SEQUENCE</scope>
    <source>
        <strain evidence="5">AA-2017</strain>
        <tissue evidence="5">Whole larva</tissue>
    </source>
</reference>
<feature type="chain" id="PRO_5032644505" evidence="4">
    <location>
        <begin position="21"/>
        <end position="252"/>
    </location>
</feature>
<dbReference type="InterPro" id="IPR010562">
    <property type="entry name" value="Haemolymph_juvenile_hormone-bd"/>
</dbReference>
<proteinExistence type="inferred from homology"/>
<keyword evidence="6" id="KW-1185">Reference proteome</keyword>
<evidence type="ECO:0000256" key="2">
    <source>
        <dbReference type="ARBA" id="ARBA00023108"/>
    </source>
</evidence>
<dbReference type="PANTHER" id="PTHR11008">
    <property type="entry name" value="PROTEIN TAKEOUT-LIKE PROTEIN"/>
    <property type="match status" value="1"/>
</dbReference>
<evidence type="ECO:0000256" key="3">
    <source>
        <dbReference type="ARBA" id="ARBA00060902"/>
    </source>
</evidence>
<evidence type="ECO:0000256" key="1">
    <source>
        <dbReference type="ARBA" id="ARBA00022729"/>
    </source>
</evidence>
<comment type="caution">
    <text evidence="5">The sequence shown here is derived from an EMBL/GenBank/DDBJ whole genome shotgun (WGS) entry which is preliminary data.</text>
</comment>
<dbReference type="PANTHER" id="PTHR11008:SF15">
    <property type="entry name" value="CIRCADIAN CLOCK-CONTROLLED PROTEIN"/>
    <property type="match status" value="1"/>
</dbReference>
<organism evidence="5 6">
    <name type="scientific">Rhynchophorus ferrugineus</name>
    <name type="common">Red palm weevil</name>
    <name type="synonym">Curculio ferrugineus</name>
    <dbReference type="NCBI Taxonomy" id="354439"/>
    <lineage>
        <taxon>Eukaryota</taxon>
        <taxon>Metazoa</taxon>
        <taxon>Ecdysozoa</taxon>
        <taxon>Arthropoda</taxon>
        <taxon>Hexapoda</taxon>
        <taxon>Insecta</taxon>
        <taxon>Pterygota</taxon>
        <taxon>Neoptera</taxon>
        <taxon>Endopterygota</taxon>
        <taxon>Coleoptera</taxon>
        <taxon>Polyphaga</taxon>
        <taxon>Cucujiformia</taxon>
        <taxon>Curculionidae</taxon>
        <taxon>Dryophthorinae</taxon>
        <taxon>Rhynchophorus</taxon>
    </lineage>
</organism>